<dbReference type="Gene3D" id="3.90.226.10">
    <property type="entry name" value="2-enoyl-CoA Hydratase, Chain A, domain 1"/>
    <property type="match status" value="1"/>
</dbReference>
<evidence type="ECO:0000313" key="6">
    <source>
        <dbReference type="Proteomes" id="UP000198703"/>
    </source>
</evidence>
<organism evidence="5 6">
    <name type="scientific">Rubrimonas cliftonensis</name>
    <dbReference type="NCBI Taxonomy" id="89524"/>
    <lineage>
        <taxon>Bacteria</taxon>
        <taxon>Pseudomonadati</taxon>
        <taxon>Pseudomonadota</taxon>
        <taxon>Alphaproteobacteria</taxon>
        <taxon>Rhodobacterales</taxon>
        <taxon>Paracoccaceae</taxon>
        <taxon>Rubrimonas</taxon>
    </lineage>
</organism>
<evidence type="ECO:0000256" key="1">
    <source>
        <dbReference type="ARBA" id="ARBA00001709"/>
    </source>
</evidence>
<dbReference type="GO" id="GO:0006574">
    <property type="term" value="P:L-valine catabolic process"/>
    <property type="evidence" value="ECO:0007669"/>
    <property type="project" value="TreeGrafter"/>
</dbReference>
<dbReference type="NCBIfam" id="NF004127">
    <property type="entry name" value="PRK05617.1"/>
    <property type="match status" value="1"/>
</dbReference>
<dbReference type="STRING" id="89524.SAMN05444370_101192"/>
<gene>
    <name evidence="5" type="ORF">SAMN05444370_101192</name>
</gene>
<comment type="catalytic activity">
    <reaction evidence="1">
        <text>3-hydroxy-2-methylpropanoyl-CoA + H2O = 3-hydroxy-2-methylpropanoate + CoA + H(+)</text>
        <dbReference type="Rhea" id="RHEA:20888"/>
        <dbReference type="ChEBI" id="CHEBI:11805"/>
        <dbReference type="ChEBI" id="CHEBI:15377"/>
        <dbReference type="ChEBI" id="CHEBI:15378"/>
        <dbReference type="ChEBI" id="CHEBI:57287"/>
        <dbReference type="ChEBI" id="CHEBI:57340"/>
        <dbReference type="EC" id="3.1.2.4"/>
    </reaction>
</comment>
<feature type="domain" description="Enoyl-CoA hydratase/isomerase" evidence="4">
    <location>
        <begin position="13"/>
        <end position="342"/>
    </location>
</feature>
<dbReference type="EC" id="3.1.2.4" evidence="2"/>
<dbReference type="PANTHER" id="PTHR43176:SF3">
    <property type="entry name" value="3-HYDROXYISOBUTYRYL-COA HYDROLASE, MITOCHONDRIAL"/>
    <property type="match status" value="1"/>
</dbReference>
<evidence type="ECO:0000313" key="5">
    <source>
        <dbReference type="EMBL" id="SDZ75703.1"/>
    </source>
</evidence>
<sequence length="354" mass="37061">MDDIIFERRGGLGLVTLNRPKALNALTHAMALALDARLRDWRDDAGVQAVAIVGAGERAFCAGGDVRALWEAGRGDPARDGARNWRFYADEYRLNALIHRYQKPYVAFMDGIVMGGGVGVSIHGARRVSGDATLFAMPETGIGLFPDVGATWFLPRLPGETGMWLGLTGARLKAADAGAAGLCDLHVPSAAQAAAVEALAAADLSAGLAAVDAALAPFAADPGPANLPRLRADIDRLFSGGGVEAVLAALDGDGGEWAAEQAAAIRAKSPSSTRIAFRQLREGRALDFAACMALEYRLARFCMVSPDFYEGVRAVVIDKDAAPRWRPSALAEADDAHVAGAFAPAPAGEELALD</sequence>
<keyword evidence="3 5" id="KW-0378">Hydrolase</keyword>
<protein>
    <recommendedName>
        <fullName evidence="2">3-hydroxyisobutyryl-CoA hydrolase</fullName>
        <ecNumber evidence="2">3.1.2.4</ecNumber>
    </recommendedName>
</protein>
<name>A0A1H3VLM2_9RHOB</name>
<dbReference type="SUPFAM" id="SSF52096">
    <property type="entry name" value="ClpP/crotonase"/>
    <property type="match status" value="1"/>
</dbReference>
<dbReference type="RefSeq" id="WP_093248146.1">
    <property type="nucleotide sequence ID" value="NZ_FNQM01000001.1"/>
</dbReference>
<dbReference type="InterPro" id="IPR032259">
    <property type="entry name" value="HIBYL-CoA-H"/>
</dbReference>
<reference evidence="5 6" key="1">
    <citation type="submission" date="2016-10" db="EMBL/GenBank/DDBJ databases">
        <authorList>
            <person name="de Groot N.N."/>
        </authorList>
    </citation>
    <scope>NUCLEOTIDE SEQUENCE [LARGE SCALE GENOMIC DNA]</scope>
    <source>
        <strain evidence="5 6">DSM 15345</strain>
    </source>
</reference>
<keyword evidence="6" id="KW-1185">Reference proteome</keyword>
<dbReference type="EMBL" id="FNQM01000001">
    <property type="protein sequence ID" value="SDZ75703.1"/>
    <property type="molecule type" value="Genomic_DNA"/>
</dbReference>
<dbReference type="GO" id="GO:0003860">
    <property type="term" value="F:3-hydroxyisobutyryl-CoA hydrolase activity"/>
    <property type="evidence" value="ECO:0007669"/>
    <property type="project" value="UniProtKB-EC"/>
</dbReference>
<evidence type="ECO:0000256" key="2">
    <source>
        <dbReference type="ARBA" id="ARBA00011915"/>
    </source>
</evidence>
<dbReference type="Pfam" id="PF16113">
    <property type="entry name" value="ECH_2"/>
    <property type="match status" value="1"/>
</dbReference>
<evidence type="ECO:0000256" key="3">
    <source>
        <dbReference type="ARBA" id="ARBA00022801"/>
    </source>
</evidence>
<dbReference type="OrthoDB" id="9790967at2"/>
<dbReference type="CDD" id="cd06558">
    <property type="entry name" value="crotonase-like"/>
    <property type="match status" value="1"/>
</dbReference>
<dbReference type="InterPro" id="IPR045004">
    <property type="entry name" value="ECH_dom"/>
</dbReference>
<dbReference type="PANTHER" id="PTHR43176">
    <property type="entry name" value="3-HYDROXYISOBUTYRYL-COA HYDROLASE-RELATED"/>
    <property type="match status" value="1"/>
</dbReference>
<dbReference type="Proteomes" id="UP000198703">
    <property type="component" value="Unassembled WGS sequence"/>
</dbReference>
<evidence type="ECO:0000259" key="4">
    <source>
        <dbReference type="Pfam" id="PF16113"/>
    </source>
</evidence>
<accession>A0A1H3VLM2</accession>
<proteinExistence type="predicted"/>
<dbReference type="InterPro" id="IPR029045">
    <property type="entry name" value="ClpP/crotonase-like_dom_sf"/>
</dbReference>
<dbReference type="GO" id="GO:0005829">
    <property type="term" value="C:cytosol"/>
    <property type="evidence" value="ECO:0007669"/>
    <property type="project" value="TreeGrafter"/>
</dbReference>
<dbReference type="AlphaFoldDB" id="A0A1H3VLM2"/>